<keyword evidence="4" id="KW-1185">Reference proteome</keyword>
<evidence type="ECO:0000313" key="3">
    <source>
        <dbReference type="EMBL" id="CAD7658719.1"/>
    </source>
</evidence>
<accession>A0A7R9QVW1</accession>
<dbReference type="EMBL" id="CAJPVJ010015677">
    <property type="protein sequence ID" value="CAG2175905.1"/>
    <property type="molecule type" value="Genomic_DNA"/>
</dbReference>
<dbReference type="GO" id="GO:0005762">
    <property type="term" value="C:mitochondrial large ribosomal subunit"/>
    <property type="evidence" value="ECO:0007669"/>
    <property type="project" value="TreeGrafter"/>
</dbReference>
<sequence length="191" mass="22013">MIANQWLRTLTALRPLRTTCALTYRAINTGSTHKRVVTQELIKDEQSATHLAQVNQLFNRVNGHIVDANCGQHFAVIHFFGKQFLIHNNDMICVRNSFAAKAGETIKLEKCLAVGNNSFTLLGRPLLSRDLVHIEATVVEKSMTNTYFNVYAIPRNHQYRRWRFQRFPLTLLRINHINICHPLNQTQHVVN</sequence>
<dbReference type="PANTHER" id="PTHR21349">
    <property type="entry name" value="50S RIBOSOMAL PROTEIN L21"/>
    <property type="match status" value="1"/>
</dbReference>
<name>A0A7R9QVW1_9ACAR</name>
<gene>
    <name evidence="3" type="ORF">ONB1V03_LOCUS15339</name>
</gene>
<evidence type="ECO:0000313" key="4">
    <source>
        <dbReference type="Proteomes" id="UP000728032"/>
    </source>
</evidence>
<protein>
    <recommendedName>
        <fullName evidence="2">Large ribosomal subunit protein bL21m</fullName>
    </recommendedName>
</protein>
<dbReference type="AlphaFoldDB" id="A0A7R9QVW1"/>
<dbReference type="GO" id="GO:0003735">
    <property type="term" value="F:structural constituent of ribosome"/>
    <property type="evidence" value="ECO:0007669"/>
    <property type="project" value="TreeGrafter"/>
</dbReference>
<dbReference type="OrthoDB" id="5994at2759"/>
<organism evidence="3">
    <name type="scientific">Oppiella nova</name>
    <dbReference type="NCBI Taxonomy" id="334625"/>
    <lineage>
        <taxon>Eukaryota</taxon>
        <taxon>Metazoa</taxon>
        <taxon>Ecdysozoa</taxon>
        <taxon>Arthropoda</taxon>
        <taxon>Chelicerata</taxon>
        <taxon>Arachnida</taxon>
        <taxon>Acari</taxon>
        <taxon>Acariformes</taxon>
        <taxon>Sarcoptiformes</taxon>
        <taxon>Oribatida</taxon>
        <taxon>Brachypylina</taxon>
        <taxon>Oppioidea</taxon>
        <taxon>Oppiidae</taxon>
        <taxon>Oppiella</taxon>
    </lineage>
</organism>
<dbReference type="Pfam" id="PF00829">
    <property type="entry name" value="Ribosomal_L21p"/>
    <property type="match status" value="1"/>
</dbReference>
<dbReference type="EMBL" id="OC930502">
    <property type="protein sequence ID" value="CAD7658719.1"/>
    <property type="molecule type" value="Genomic_DNA"/>
</dbReference>
<evidence type="ECO:0000256" key="1">
    <source>
        <dbReference type="ARBA" id="ARBA00008563"/>
    </source>
</evidence>
<proteinExistence type="inferred from homology"/>
<dbReference type="SUPFAM" id="SSF141091">
    <property type="entry name" value="L21p-like"/>
    <property type="match status" value="1"/>
</dbReference>
<evidence type="ECO:0000256" key="2">
    <source>
        <dbReference type="ARBA" id="ARBA00044129"/>
    </source>
</evidence>
<comment type="similarity">
    <text evidence="1">Belongs to the bacterial ribosomal protein bL21 family.</text>
</comment>
<dbReference type="Proteomes" id="UP000728032">
    <property type="component" value="Unassembled WGS sequence"/>
</dbReference>
<dbReference type="InterPro" id="IPR028909">
    <property type="entry name" value="bL21-like"/>
</dbReference>
<reference evidence="3" key="1">
    <citation type="submission" date="2020-11" db="EMBL/GenBank/DDBJ databases">
        <authorList>
            <person name="Tran Van P."/>
        </authorList>
    </citation>
    <scope>NUCLEOTIDE SEQUENCE</scope>
</reference>
<dbReference type="PANTHER" id="PTHR21349:SF0">
    <property type="entry name" value="LARGE RIBOSOMAL SUBUNIT PROTEIN BL21M"/>
    <property type="match status" value="1"/>
</dbReference>
<dbReference type="InterPro" id="IPR036164">
    <property type="entry name" value="bL21-like_sf"/>
</dbReference>